<dbReference type="InterPro" id="IPR035197">
    <property type="entry name" value="DUF5313"/>
</dbReference>
<dbReference type="OrthoDB" id="5195204at2"/>
<dbReference type="AlphaFoldDB" id="A0A164MAR9"/>
<dbReference type="EMBL" id="LWGR01000007">
    <property type="protein sequence ID" value="KZM73196.1"/>
    <property type="molecule type" value="Genomic_DNA"/>
</dbReference>
<feature type="transmembrane region" description="Helical" evidence="1">
    <location>
        <begin position="44"/>
        <end position="65"/>
    </location>
</feature>
<feature type="transmembrane region" description="Helical" evidence="1">
    <location>
        <begin position="71"/>
        <end position="89"/>
    </location>
</feature>
<evidence type="ECO:0000313" key="3">
    <source>
        <dbReference type="Proteomes" id="UP000076512"/>
    </source>
</evidence>
<keyword evidence="1" id="KW-1133">Transmembrane helix</keyword>
<keyword evidence="1" id="KW-0472">Membrane</keyword>
<dbReference type="Proteomes" id="UP000076512">
    <property type="component" value="Unassembled WGS sequence"/>
</dbReference>
<keyword evidence="1" id="KW-0812">Transmembrane</keyword>
<sequence length="129" mass="14588">MTRERRRPNPIQWLGYACGRRLPDSMQDWVRNDLTGRSAVARHLVRGMVPLLPIFAAFLLFPGALWLRGSMILLAVLLAVFYSVAYMPMNRAHRLAKHGLPPDLENSTVVARRAAERAAYEARHPRSAA</sequence>
<organism evidence="2 3">
    <name type="scientific">Nocardia terpenica</name>
    <dbReference type="NCBI Taxonomy" id="455432"/>
    <lineage>
        <taxon>Bacteria</taxon>
        <taxon>Bacillati</taxon>
        <taxon>Actinomycetota</taxon>
        <taxon>Actinomycetes</taxon>
        <taxon>Mycobacteriales</taxon>
        <taxon>Nocardiaceae</taxon>
        <taxon>Nocardia</taxon>
    </lineage>
</organism>
<dbReference type="RefSeq" id="WP_067590066.1">
    <property type="nucleotide sequence ID" value="NZ_JABMCZ010000004.1"/>
</dbReference>
<keyword evidence="3" id="KW-1185">Reference proteome</keyword>
<reference evidence="2 3" key="1">
    <citation type="submission" date="2016-04" db="EMBL/GenBank/DDBJ databases">
        <authorList>
            <person name="Evans L.H."/>
            <person name="Alamgir A."/>
            <person name="Owens N."/>
            <person name="Weber N.D."/>
            <person name="Virtaneva K."/>
            <person name="Barbian K."/>
            <person name="Babar A."/>
            <person name="Rosenke K."/>
        </authorList>
    </citation>
    <scope>NUCLEOTIDE SEQUENCE [LARGE SCALE GENOMIC DNA]</scope>
    <source>
        <strain evidence="2 3">IFM 0406</strain>
    </source>
</reference>
<evidence type="ECO:0008006" key="4">
    <source>
        <dbReference type="Google" id="ProtNLM"/>
    </source>
</evidence>
<proteinExistence type="predicted"/>
<dbReference type="PROSITE" id="PS51257">
    <property type="entry name" value="PROKAR_LIPOPROTEIN"/>
    <property type="match status" value="1"/>
</dbReference>
<gene>
    <name evidence="2" type="ORF">AWN90_31410</name>
</gene>
<evidence type="ECO:0000313" key="2">
    <source>
        <dbReference type="EMBL" id="KZM73196.1"/>
    </source>
</evidence>
<name>A0A164MAR9_9NOCA</name>
<dbReference type="Pfam" id="PF17240">
    <property type="entry name" value="DUF5313"/>
    <property type="match status" value="1"/>
</dbReference>
<comment type="caution">
    <text evidence="2">The sequence shown here is derived from an EMBL/GenBank/DDBJ whole genome shotgun (WGS) entry which is preliminary data.</text>
</comment>
<protein>
    <recommendedName>
        <fullName evidence="4">DUF5313 domain-containing protein</fullName>
    </recommendedName>
</protein>
<accession>A0A164MAR9</accession>
<dbReference type="STRING" id="455432.AWN90_31410"/>
<evidence type="ECO:0000256" key="1">
    <source>
        <dbReference type="SAM" id="Phobius"/>
    </source>
</evidence>